<protein>
    <submittedName>
        <fullName evidence="1">Uncharacterized protein</fullName>
    </submittedName>
</protein>
<proteinExistence type="predicted"/>
<dbReference type="Proteomes" id="UP000774699">
    <property type="component" value="Unassembled WGS sequence"/>
</dbReference>
<name>A0A8T4C710_9ARCH</name>
<sequence length="64" mass="7716">MREDIARAAKKRWALFLRVAREYTSKHRHVNAAELIVYFYYKNIPLPEETARKLLAEIVRDKKK</sequence>
<dbReference type="EMBL" id="VGJJ01000009">
    <property type="protein sequence ID" value="MBM3282077.1"/>
    <property type="molecule type" value="Genomic_DNA"/>
</dbReference>
<comment type="caution">
    <text evidence="1">The sequence shown here is derived from an EMBL/GenBank/DDBJ whole genome shotgun (WGS) entry which is preliminary data.</text>
</comment>
<reference evidence="1" key="1">
    <citation type="submission" date="2019-03" db="EMBL/GenBank/DDBJ databases">
        <title>Lake Tanganyika Metagenome-Assembled Genomes (MAGs).</title>
        <authorList>
            <person name="Tran P."/>
        </authorList>
    </citation>
    <scope>NUCLEOTIDE SEQUENCE</scope>
    <source>
        <strain evidence="1">M_DeepCast_50m_m2_156</strain>
    </source>
</reference>
<gene>
    <name evidence="1" type="ORF">FJY86_01905</name>
</gene>
<evidence type="ECO:0000313" key="1">
    <source>
        <dbReference type="EMBL" id="MBM3282077.1"/>
    </source>
</evidence>
<accession>A0A8T4C710</accession>
<dbReference type="AlphaFoldDB" id="A0A8T4C710"/>
<evidence type="ECO:0000313" key="2">
    <source>
        <dbReference type="Proteomes" id="UP000774699"/>
    </source>
</evidence>
<organism evidence="1 2">
    <name type="scientific">Candidatus Iainarchaeum sp</name>
    <dbReference type="NCBI Taxonomy" id="3101447"/>
    <lineage>
        <taxon>Archaea</taxon>
        <taxon>Candidatus Iainarchaeota</taxon>
        <taxon>Candidatus Iainarchaeia</taxon>
        <taxon>Candidatus Iainarchaeales</taxon>
        <taxon>Candidatus Iainarchaeaceae</taxon>
        <taxon>Candidatus Iainarchaeum</taxon>
    </lineage>
</organism>